<dbReference type="AlphaFoldDB" id="B8D5Q1"/>
<keyword evidence="1" id="KW-0812">Transmembrane</keyword>
<proteinExistence type="predicted"/>
<dbReference type="InterPro" id="IPR023391">
    <property type="entry name" value="Prot_translocase_SecE_dom_sf"/>
</dbReference>
<dbReference type="GO" id="GO:0008320">
    <property type="term" value="F:protein transmembrane transporter activity"/>
    <property type="evidence" value="ECO:0007669"/>
    <property type="project" value="InterPro"/>
</dbReference>
<evidence type="ECO:0000313" key="2">
    <source>
        <dbReference type="EMBL" id="ACL11432.1"/>
    </source>
</evidence>
<dbReference type="SUPFAM" id="SSF103456">
    <property type="entry name" value="Preprotein translocase SecE subunit"/>
    <property type="match status" value="1"/>
</dbReference>
<dbReference type="EMBL" id="CP001140">
    <property type="protein sequence ID" value="ACL11432.1"/>
    <property type="molecule type" value="Genomic_DNA"/>
</dbReference>
<dbReference type="GeneID" id="7171203"/>
<keyword evidence="1" id="KW-0472">Membrane</keyword>
<dbReference type="HOGENOM" id="CLU_191921_1_1_2"/>
<organism evidence="2 3">
    <name type="scientific">Desulfurococcus amylolyticus (strain DSM 18924 / JCM 16383 / VKM B-2413 / 1221n)</name>
    <name type="common">Desulfurococcus kamchatkensis</name>
    <dbReference type="NCBI Taxonomy" id="490899"/>
    <lineage>
        <taxon>Archaea</taxon>
        <taxon>Thermoproteota</taxon>
        <taxon>Thermoprotei</taxon>
        <taxon>Desulfurococcales</taxon>
        <taxon>Desulfurococcaceae</taxon>
        <taxon>Desulfurococcus</taxon>
    </lineage>
</organism>
<accession>B8D5Q1</accession>
<dbReference type="STRING" id="490899.DKAM_1106"/>
<dbReference type="InterPro" id="IPR008158">
    <property type="entry name" value="Translocase_Sec61-g"/>
</dbReference>
<dbReference type="RefSeq" id="WP_012608773.1">
    <property type="nucleotide sequence ID" value="NC_011766.1"/>
</dbReference>
<protein>
    <submittedName>
        <fullName evidence="2">Preprotein translocase SecE subunit</fullName>
    </submittedName>
</protein>
<reference evidence="2 3" key="1">
    <citation type="journal article" date="2009" name="J. Bacteriol.">
        <title>Complete genome sequence of the anaerobic, protein-degrading hyperthermophilic crenarchaeon Desulfurococcus kamchatkensis.</title>
        <authorList>
            <person name="Ravin N.V."/>
            <person name="Mardanov A.V."/>
            <person name="Beletsky A.V."/>
            <person name="Kublanov I.V."/>
            <person name="Kolganova T.V."/>
            <person name="Lebedinsky A.V."/>
            <person name="Chernyh N.A."/>
            <person name="Bonch-Osmolovskaya E.A."/>
            <person name="Skryabin K.G."/>
        </authorList>
    </citation>
    <scope>NUCLEOTIDE SEQUENCE [LARGE SCALE GENOMIC DNA]</scope>
    <source>
        <strain evidence="3">DSM 18924 / JCM 16383 / VKM B-2413 / 1221n</strain>
    </source>
</reference>
<sequence length="59" mass="6940">MDLRELVEAWKRILLIATKPEWDEYWTILKISLLGLAIVGGISFAIRMIFYTFLYPYTG</sequence>
<dbReference type="GO" id="GO:0016020">
    <property type="term" value="C:membrane"/>
    <property type="evidence" value="ECO:0007669"/>
    <property type="project" value="InterPro"/>
</dbReference>
<name>B8D5Q1_DESA1</name>
<dbReference type="NCBIfam" id="TIGR00327">
    <property type="entry name" value="secE_euk_arch"/>
    <property type="match status" value="1"/>
</dbReference>
<keyword evidence="1" id="KW-1133">Transmembrane helix</keyword>
<evidence type="ECO:0000256" key="1">
    <source>
        <dbReference type="SAM" id="Phobius"/>
    </source>
</evidence>
<gene>
    <name evidence="2" type="ordered locus">DKAM_1106</name>
</gene>
<dbReference type="Proteomes" id="UP000006903">
    <property type="component" value="Chromosome"/>
</dbReference>
<dbReference type="Gene3D" id="1.20.5.820">
    <property type="entry name" value="Preprotein translocase SecE subunit"/>
    <property type="match status" value="1"/>
</dbReference>
<dbReference type="KEGG" id="dka:DKAM_1106"/>
<dbReference type="eggNOG" id="arCOG02204">
    <property type="taxonomic scope" value="Archaea"/>
</dbReference>
<evidence type="ECO:0000313" key="3">
    <source>
        <dbReference type="Proteomes" id="UP000006903"/>
    </source>
</evidence>
<feature type="transmembrane region" description="Helical" evidence="1">
    <location>
        <begin position="31"/>
        <end position="54"/>
    </location>
</feature>